<organism evidence="1 2">
    <name type="scientific">Motilimonas pumila</name>
    <dbReference type="NCBI Taxonomy" id="2303987"/>
    <lineage>
        <taxon>Bacteria</taxon>
        <taxon>Pseudomonadati</taxon>
        <taxon>Pseudomonadota</taxon>
        <taxon>Gammaproteobacteria</taxon>
        <taxon>Alteromonadales</taxon>
        <taxon>Alteromonadales genera incertae sedis</taxon>
        <taxon>Motilimonas</taxon>
    </lineage>
</organism>
<dbReference type="OrthoDB" id="8913322at2"/>
<protein>
    <submittedName>
        <fullName evidence="1">Uncharacterized protein</fullName>
    </submittedName>
</protein>
<dbReference type="RefSeq" id="WP_119912592.1">
    <property type="nucleotide sequence ID" value="NZ_QZCH01000070.1"/>
</dbReference>
<dbReference type="Proteomes" id="UP000283255">
    <property type="component" value="Unassembled WGS sequence"/>
</dbReference>
<proteinExistence type="predicted"/>
<dbReference type="AlphaFoldDB" id="A0A418Y986"/>
<keyword evidence="2" id="KW-1185">Reference proteome</keyword>
<reference evidence="1 2" key="2">
    <citation type="submission" date="2019-01" db="EMBL/GenBank/DDBJ databases">
        <title>Motilimonas pumilus sp. nov., isolated from the gut of sea cucumber (Apostichopus japonicus).</title>
        <authorList>
            <person name="Wang F.-Q."/>
            <person name="Ren L.-H."/>
            <person name="Lin Y.-W."/>
            <person name="Sun G.-H."/>
            <person name="Du Z.-J."/>
            <person name="Zhao J.-X."/>
            <person name="Liu X.-J."/>
            <person name="Liu L.-J."/>
        </authorList>
    </citation>
    <scope>NUCLEOTIDE SEQUENCE [LARGE SCALE GENOMIC DNA]</scope>
    <source>
        <strain evidence="1 2">PLHSC7-2</strain>
    </source>
</reference>
<reference evidence="1 2" key="1">
    <citation type="submission" date="2018-09" db="EMBL/GenBank/DDBJ databases">
        <authorList>
            <person name="Wang F."/>
        </authorList>
    </citation>
    <scope>NUCLEOTIDE SEQUENCE [LARGE SCALE GENOMIC DNA]</scope>
    <source>
        <strain evidence="1 2">PLHSC7-2</strain>
    </source>
</reference>
<evidence type="ECO:0000313" key="2">
    <source>
        <dbReference type="Proteomes" id="UP000283255"/>
    </source>
</evidence>
<dbReference type="EMBL" id="QZCH01000070">
    <property type="protein sequence ID" value="RJG36726.1"/>
    <property type="molecule type" value="Genomic_DNA"/>
</dbReference>
<gene>
    <name evidence="1" type="ORF">D1Z90_20275</name>
</gene>
<accession>A0A418Y986</accession>
<name>A0A418Y986_9GAMM</name>
<comment type="caution">
    <text evidence="1">The sequence shown here is derived from an EMBL/GenBank/DDBJ whole genome shotgun (WGS) entry which is preliminary data.</text>
</comment>
<sequence>MIQNELDFSIWLDSQLSVEIPAHVIAFNINVYESPFVIEIVGSNEFDTEDEDWACNEDWIPTTRSIEVSNDLFGKSWEVAEQKIVNMARGYIKSNYVNASKLKRAKAFAVGFVDGNLNLIK</sequence>
<evidence type="ECO:0000313" key="1">
    <source>
        <dbReference type="EMBL" id="RJG36726.1"/>
    </source>
</evidence>